<protein>
    <submittedName>
        <fullName evidence="3">EamA family transporter</fullName>
    </submittedName>
</protein>
<dbReference type="RefSeq" id="WP_169563915.1">
    <property type="nucleotide sequence ID" value="NZ_JAAXYH010000004.1"/>
</dbReference>
<feature type="transmembrane region" description="Helical" evidence="1">
    <location>
        <begin position="7"/>
        <end position="23"/>
    </location>
</feature>
<comment type="caution">
    <text evidence="3">The sequence shown here is derived from an EMBL/GenBank/DDBJ whole genome shotgun (WGS) entry which is preliminary data.</text>
</comment>
<accession>A0A972FS73</accession>
<evidence type="ECO:0000313" key="4">
    <source>
        <dbReference type="Proteomes" id="UP000737113"/>
    </source>
</evidence>
<keyword evidence="1" id="KW-0812">Transmembrane</keyword>
<dbReference type="Pfam" id="PF00892">
    <property type="entry name" value="EamA"/>
    <property type="match status" value="1"/>
</dbReference>
<keyword evidence="4" id="KW-1185">Reference proteome</keyword>
<evidence type="ECO:0000259" key="2">
    <source>
        <dbReference type="Pfam" id="PF00892"/>
    </source>
</evidence>
<sequence>MSHLQILLANLIWGALPLYFYFYDRVSPLFMLAMQIIATWLVLALFVRAKPQQASQPNRSWRTYVPSACFLAANWGIYAMTVQSGQALEASFAYLITPVLFAALDCFAPANRKNPAMLGCMLATGGIIVLDAIMQGVVPIAGFLIAMAFVAYILWHRKQGLDPLVALKHETSLMLPLAIGLLFIPQDLSLTRTQMALLPLLGVLTCLPLLLFIIGSKRVAFKHLSLYQFVAPITGTLIAVELYQQAFPLEKGLIYAALIAMLCLNIYLNRPRQSDAKAQLAMAARIEAE</sequence>
<evidence type="ECO:0000256" key="1">
    <source>
        <dbReference type="SAM" id="Phobius"/>
    </source>
</evidence>
<name>A0A972FS73_9GAMM</name>
<feature type="domain" description="EamA" evidence="2">
    <location>
        <begin position="4"/>
        <end position="129"/>
    </location>
</feature>
<dbReference type="Proteomes" id="UP000737113">
    <property type="component" value="Unassembled WGS sequence"/>
</dbReference>
<organism evidence="3 4">
    <name type="scientific">Shewanella salipaludis</name>
    <dbReference type="NCBI Taxonomy" id="2723052"/>
    <lineage>
        <taxon>Bacteria</taxon>
        <taxon>Pseudomonadati</taxon>
        <taxon>Pseudomonadota</taxon>
        <taxon>Gammaproteobacteria</taxon>
        <taxon>Alteromonadales</taxon>
        <taxon>Shewanellaceae</taxon>
        <taxon>Shewanella</taxon>
    </lineage>
</organism>
<feature type="transmembrane region" description="Helical" evidence="1">
    <location>
        <begin position="226"/>
        <end position="246"/>
    </location>
</feature>
<gene>
    <name evidence="3" type="ORF">HC757_08645</name>
</gene>
<proteinExistence type="predicted"/>
<feature type="transmembrane region" description="Helical" evidence="1">
    <location>
        <begin position="29"/>
        <end position="49"/>
    </location>
</feature>
<feature type="transmembrane region" description="Helical" evidence="1">
    <location>
        <begin position="139"/>
        <end position="155"/>
    </location>
</feature>
<keyword evidence="1" id="KW-1133">Transmembrane helix</keyword>
<dbReference type="InterPro" id="IPR000620">
    <property type="entry name" value="EamA_dom"/>
</dbReference>
<feature type="transmembrane region" description="Helical" evidence="1">
    <location>
        <begin position="92"/>
        <end position="108"/>
    </location>
</feature>
<feature type="transmembrane region" description="Helical" evidence="1">
    <location>
        <begin position="252"/>
        <end position="268"/>
    </location>
</feature>
<dbReference type="GO" id="GO:0016020">
    <property type="term" value="C:membrane"/>
    <property type="evidence" value="ECO:0007669"/>
    <property type="project" value="InterPro"/>
</dbReference>
<feature type="transmembrane region" description="Helical" evidence="1">
    <location>
        <begin position="61"/>
        <end position="80"/>
    </location>
</feature>
<dbReference type="EMBL" id="JAAXYH010000004">
    <property type="protein sequence ID" value="NMH65238.1"/>
    <property type="molecule type" value="Genomic_DNA"/>
</dbReference>
<keyword evidence="1" id="KW-0472">Membrane</keyword>
<dbReference type="AlphaFoldDB" id="A0A972FS73"/>
<reference evidence="3" key="1">
    <citation type="submission" date="2020-04" db="EMBL/GenBank/DDBJ databases">
        <title>Description of Shewanella salipaludis sp. nov., isolated from a salt marsh.</title>
        <authorList>
            <person name="Park S."/>
            <person name="Yoon J.-H."/>
        </authorList>
    </citation>
    <scope>NUCLEOTIDE SEQUENCE</scope>
    <source>
        <strain evidence="3">SHSM-M6</strain>
    </source>
</reference>
<evidence type="ECO:0000313" key="3">
    <source>
        <dbReference type="EMBL" id="NMH65238.1"/>
    </source>
</evidence>
<feature type="transmembrane region" description="Helical" evidence="1">
    <location>
        <begin position="196"/>
        <end position="214"/>
    </location>
</feature>